<keyword evidence="5 6" id="KW-0472">Membrane</keyword>
<feature type="domain" description="Type II secretion system protein GspF" evidence="7">
    <location>
        <begin position="110"/>
        <end position="234"/>
    </location>
</feature>
<evidence type="ECO:0000256" key="6">
    <source>
        <dbReference type="SAM" id="Phobius"/>
    </source>
</evidence>
<evidence type="ECO:0000256" key="5">
    <source>
        <dbReference type="ARBA" id="ARBA00023136"/>
    </source>
</evidence>
<dbReference type="InterPro" id="IPR018076">
    <property type="entry name" value="T2SS_GspF_dom"/>
</dbReference>
<sequence>MLITAHHPDTRMVPVAIALVSAAVLLGMPDRLAANRLAGLRGRGEPALRQWPRLVVPVLGSATTVLLTSLAGVAVALAAVLLGWLALRHRRWRARAARRLRMLHALVVGLRVLVGELEAGAHPATAAESAAADSCSEETRVLFAELASTVRLGGSPTDDFGAVHLPAETRRDASRIARRWRLAERHGIPLARLLETVRVDLDHRLRTAREVEAKLAGPRATAAVLLVLPVLGLVLGQLSGAGALAVLTTDQLGRIMLLVGVGLLCAGVLWIQRLTESGAEP</sequence>
<keyword evidence="4 6" id="KW-1133">Transmembrane helix</keyword>
<accession>A0A1H0WX44</accession>
<feature type="transmembrane region" description="Helical" evidence="6">
    <location>
        <begin position="252"/>
        <end position="271"/>
    </location>
</feature>
<evidence type="ECO:0000256" key="4">
    <source>
        <dbReference type="ARBA" id="ARBA00022989"/>
    </source>
</evidence>
<organism evidence="8 9">
    <name type="scientific">Actinopolyspora xinjiangensis</name>
    <dbReference type="NCBI Taxonomy" id="405564"/>
    <lineage>
        <taxon>Bacteria</taxon>
        <taxon>Bacillati</taxon>
        <taxon>Actinomycetota</taxon>
        <taxon>Actinomycetes</taxon>
        <taxon>Actinopolysporales</taxon>
        <taxon>Actinopolysporaceae</taxon>
        <taxon>Actinopolyspora</taxon>
    </lineage>
</organism>
<evidence type="ECO:0000256" key="3">
    <source>
        <dbReference type="ARBA" id="ARBA00022692"/>
    </source>
</evidence>
<evidence type="ECO:0000313" key="9">
    <source>
        <dbReference type="Proteomes" id="UP000199497"/>
    </source>
</evidence>
<dbReference type="Pfam" id="PF00482">
    <property type="entry name" value="T2SSF"/>
    <property type="match status" value="1"/>
</dbReference>
<gene>
    <name evidence="8" type="ORF">SAMN04487905_11733</name>
</gene>
<evidence type="ECO:0000256" key="2">
    <source>
        <dbReference type="ARBA" id="ARBA00022475"/>
    </source>
</evidence>
<evidence type="ECO:0000313" key="8">
    <source>
        <dbReference type="EMBL" id="SDP95212.1"/>
    </source>
</evidence>
<protein>
    <submittedName>
        <fullName evidence="8">Tight adherence protein B</fullName>
    </submittedName>
</protein>
<dbReference type="OrthoDB" id="3712305at2"/>
<name>A0A1H0WX44_9ACTN</name>
<keyword evidence="2" id="KW-1003">Cell membrane</keyword>
<dbReference type="GO" id="GO:0005886">
    <property type="term" value="C:plasma membrane"/>
    <property type="evidence" value="ECO:0007669"/>
    <property type="project" value="UniProtKB-SubCell"/>
</dbReference>
<feature type="transmembrane region" description="Helical" evidence="6">
    <location>
        <begin position="58"/>
        <end position="87"/>
    </location>
</feature>
<keyword evidence="9" id="KW-1185">Reference proteome</keyword>
<evidence type="ECO:0000256" key="1">
    <source>
        <dbReference type="ARBA" id="ARBA00004651"/>
    </source>
</evidence>
<keyword evidence="3 6" id="KW-0812">Transmembrane</keyword>
<comment type="subcellular location">
    <subcellularLocation>
        <location evidence="1">Cell membrane</location>
        <topology evidence="1">Multi-pass membrane protein</topology>
    </subcellularLocation>
</comment>
<dbReference type="STRING" id="405564.SAMN04487905_11733"/>
<dbReference type="PANTHER" id="PTHR35007:SF4">
    <property type="entry name" value="CONSERVED TRANSMEMBRANE PROTEIN-RELATED"/>
    <property type="match status" value="1"/>
</dbReference>
<reference evidence="9" key="1">
    <citation type="submission" date="2016-10" db="EMBL/GenBank/DDBJ databases">
        <authorList>
            <person name="Varghese N."/>
            <person name="Submissions S."/>
        </authorList>
    </citation>
    <scope>NUCLEOTIDE SEQUENCE [LARGE SCALE GENOMIC DNA]</scope>
    <source>
        <strain evidence="9">DSM 46732</strain>
    </source>
</reference>
<dbReference type="EMBL" id="FNJR01000017">
    <property type="protein sequence ID" value="SDP95212.1"/>
    <property type="molecule type" value="Genomic_DNA"/>
</dbReference>
<dbReference type="AlphaFoldDB" id="A0A1H0WX44"/>
<evidence type="ECO:0000259" key="7">
    <source>
        <dbReference type="Pfam" id="PF00482"/>
    </source>
</evidence>
<proteinExistence type="predicted"/>
<feature type="transmembrane region" description="Helical" evidence="6">
    <location>
        <begin position="223"/>
        <end position="246"/>
    </location>
</feature>
<dbReference type="PANTHER" id="PTHR35007">
    <property type="entry name" value="INTEGRAL MEMBRANE PROTEIN-RELATED"/>
    <property type="match status" value="1"/>
</dbReference>
<dbReference type="Proteomes" id="UP000199497">
    <property type="component" value="Unassembled WGS sequence"/>
</dbReference>